<protein>
    <recommendedName>
        <fullName evidence="1">ABM domain-containing protein</fullName>
    </recommendedName>
</protein>
<organism evidence="2 3">
    <name type="scientific">Geothrix rubra</name>
    <dbReference type="NCBI Taxonomy" id="2927977"/>
    <lineage>
        <taxon>Bacteria</taxon>
        <taxon>Pseudomonadati</taxon>
        <taxon>Acidobacteriota</taxon>
        <taxon>Holophagae</taxon>
        <taxon>Holophagales</taxon>
        <taxon>Holophagaceae</taxon>
        <taxon>Geothrix</taxon>
    </lineage>
</organism>
<dbReference type="RefSeq" id="WP_285726597.1">
    <property type="nucleotide sequence ID" value="NZ_BSDD01000005.1"/>
</dbReference>
<dbReference type="Gene3D" id="3.30.70.100">
    <property type="match status" value="1"/>
</dbReference>
<evidence type="ECO:0000313" key="3">
    <source>
        <dbReference type="Proteomes" id="UP001165089"/>
    </source>
</evidence>
<name>A0ABQ5Q9V7_9BACT</name>
<dbReference type="Proteomes" id="UP001165089">
    <property type="component" value="Unassembled WGS sequence"/>
</dbReference>
<comment type="caution">
    <text evidence="2">The sequence shown here is derived from an EMBL/GenBank/DDBJ whole genome shotgun (WGS) entry which is preliminary data.</text>
</comment>
<evidence type="ECO:0000259" key="1">
    <source>
        <dbReference type="Pfam" id="PF03992"/>
    </source>
</evidence>
<reference evidence="2 3" key="1">
    <citation type="journal article" date="2023" name="Antonie Van Leeuwenhoek">
        <title>Mesoterricola silvestris gen. nov., sp. nov., Mesoterricola sediminis sp. nov., Geothrix oryzae sp. nov., Geothrix edaphica sp. nov., Geothrix rubra sp. nov., and Geothrix limicola sp. nov., six novel members of Acidobacteriota isolated from soils.</title>
        <authorList>
            <person name="Itoh H."/>
            <person name="Sugisawa Y."/>
            <person name="Mise K."/>
            <person name="Xu Z."/>
            <person name="Kuniyasu M."/>
            <person name="Ushijima N."/>
            <person name="Kawano K."/>
            <person name="Kobayashi E."/>
            <person name="Shiratori Y."/>
            <person name="Masuda Y."/>
            <person name="Senoo K."/>
        </authorList>
    </citation>
    <scope>NUCLEOTIDE SEQUENCE [LARGE SCALE GENOMIC DNA]</scope>
    <source>
        <strain evidence="2 3">Red803</strain>
    </source>
</reference>
<dbReference type="Pfam" id="PF03992">
    <property type="entry name" value="ABM"/>
    <property type="match status" value="1"/>
</dbReference>
<dbReference type="InterPro" id="IPR007138">
    <property type="entry name" value="ABM_dom"/>
</dbReference>
<dbReference type="EMBL" id="BSDD01000005">
    <property type="protein sequence ID" value="GLH70895.1"/>
    <property type="molecule type" value="Genomic_DNA"/>
</dbReference>
<evidence type="ECO:0000313" key="2">
    <source>
        <dbReference type="EMBL" id="GLH70895.1"/>
    </source>
</evidence>
<accession>A0ABQ5Q9V7</accession>
<dbReference type="SUPFAM" id="SSF54909">
    <property type="entry name" value="Dimeric alpha+beta barrel"/>
    <property type="match status" value="1"/>
</dbReference>
<sequence>MTAFTLDPGRTPAQAVRLDAFLLPEAARAPFLERMAENLAFLRTLPGFQGHVVLEKRRGEGAYNLVTLAAWDSQEALDAAGLAVRAHHQQLGLDLAGTLAGWGVQLVRADYAAPAGLS</sequence>
<feature type="domain" description="ABM" evidence="1">
    <location>
        <begin position="24"/>
        <end position="79"/>
    </location>
</feature>
<proteinExistence type="predicted"/>
<keyword evidence="3" id="KW-1185">Reference proteome</keyword>
<gene>
    <name evidence="2" type="ORF">GETHPA_24280</name>
</gene>
<dbReference type="InterPro" id="IPR011008">
    <property type="entry name" value="Dimeric_a/b-barrel"/>
</dbReference>